<dbReference type="AlphaFoldDB" id="A0A0B6Y3X5"/>
<organism evidence="1">
    <name type="scientific">Arion vulgaris</name>
    <dbReference type="NCBI Taxonomy" id="1028688"/>
    <lineage>
        <taxon>Eukaryota</taxon>
        <taxon>Metazoa</taxon>
        <taxon>Spiralia</taxon>
        <taxon>Lophotrochozoa</taxon>
        <taxon>Mollusca</taxon>
        <taxon>Gastropoda</taxon>
        <taxon>Heterobranchia</taxon>
        <taxon>Euthyneura</taxon>
        <taxon>Panpulmonata</taxon>
        <taxon>Eupulmonata</taxon>
        <taxon>Stylommatophora</taxon>
        <taxon>Helicina</taxon>
        <taxon>Arionoidea</taxon>
        <taxon>Arionidae</taxon>
        <taxon>Arion</taxon>
    </lineage>
</organism>
<accession>A0A0B6Y3X5</accession>
<gene>
    <name evidence="1" type="primary">ORF12110</name>
</gene>
<protein>
    <submittedName>
        <fullName evidence="1">Uncharacterized protein</fullName>
    </submittedName>
</protein>
<evidence type="ECO:0000313" key="1">
    <source>
        <dbReference type="EMBL" id="CEK50962.1"/>
    </source>
</evidence>
<dbReference type="EMBL" id="HACG01004097">
    <property type="protein sequence ID" value="CEK50962.1"/>
    <property type="molecule type" value="Transcribed_RNA"/>
</dbReference>
<reference evidence="1" key="1">
    <citation type="submission" date="2014-12" db="EMBL/GenBank/DDBJ databases">
        <title>Insight into the proteome of Arion vulgaris.</title>
        <authorList>
            <person name="Aradska J."/>
            <person name="Bulat T."/>
            <person name="Smidak R."/>
            <person name="Sarate P."/>
            <person name="Gangsoo J."/>
            <person name="Sialana F."/>
            <person name="Bilban M."/>
            <person name="Lubec G."/>
        </authorList>
    </citation>
    <scope>NUCLEOTIDE SEQUENCE</scope>
    <source>
        <tissue evidence="1">Skin</tissue>
    </source>
</reference>
<sequence>IHAVELSQIMGFLLAVKEPTLLLEALDLLNSLLESRNRKHDQLILLLYEPNQAEMLYKLLTYPHQPLIFYEKVVKTLYLLLKSERVYEKNKAHLRLADIGHWGLINMMTSCSIST</sequence>
<feature type="non-terminal residue" evidence="1">
    <location>
        <position position="115"/>
    </location>
</feature>
<feature type="non-terminal residue" evidence="1">
    <location>
        <position position="1"/>
    </location>
</feature>
<name>A0A0B6Y3X5_9EUPU</name>
<proteinExistence type="predicted"/>